<dbReference type="InterPro" id="IPR017853">
    <property type="entry name" value="GH"/>
</dbReference>
<protein>
    <recommendedName>
        <fullName evidence="3">GH18 domain-containing protein</fullName>
    </recommendedName>
</protein>
<feature type="compositionally biased region" description="Acidic residues" evidence="1">
    <location>
        <begin position="25"/>
        <end position="34"/>
    </location>
</feature>
<dbReference type="SUPFAM" id="SSF51445">
    <property type="entry name" value="(Trans)glycosidases"/>
    <property type="match status" value="1"/>
</dbReference>
<evidence type="ECO:0000259" key="3">
    <source>
        <dbReference type="PROSITE" id="PS51910"/>
    </source>
</evidence>
<gene>
    <name evidence="4" type="ORF">C6P46_002369</name>
</gene>
<evidence type="ECO:0000256" key="2">
    <source>
        <dbReference type="SAM" id="Phobius"/>
    </source>
</evidence>
<dbReference type="GO" id="GO:0005975">
    <property type="term" value="P:carbohydrate metabolic process"/>
    <property type="evidence" value="ECO:0007669"/>
    <property type="project" value="InterPro"/>
</dbReference>
<dbReference type="InterPro" id="IPR050314">
    <property type="entry name" value="Glycosyl_Hydrlase_18"/>
</dbReference>
<dbReference type="PANTHER" id="PTHR11177:SF317">
    <property type="entry name" value="CHITINASE 12-RELATED"/>
    <property type="match status" value="1"/>
</dbReference>
<dbReference type="PROSITE" id="PS51910">
    <property type="entry name" value="GH18_2"/>
    <property type="match status" value="1"/>
</dbReference>
<evidence type="ECO:0000313" key="5">
    <source>
        <dbReference type="Proteomes" id="UP000777482"/>
    </source>
</evidence>
<dbReference type="GO" id="GO:0004568">
    <property type="term" value="F:chitinase activity"/>
    <property type="evidence" value="ECO:0007669"/>
    <property type="project" value="TreeGrafter"/>
</dbReference>
<dbReference type="PANTHER" id="PTHR11177">
    <property type="entry name" value="CHITINASE"/>
    <property type="match status" value="1"/>
</dbReference>
<dbReference type="OrthoDB" id="73875at2759"/>
<name>A0A9P6VTT7_RHOMI</name>
<dbReference type="SMART" id="SM00636">
    <property type="entry name" value="Glyco_18"/>
    <property type="match status" value="1"/>
</dbReference>
<reference evidence="4 5" key="1">
    <citation type="submission" date="2020-11" db="EMBL/GenBank/DDBJ databases">
        <title>Kefir isolates.</title>
        <authorList>
            <person name="Marcisauskas S."/>
            <person name="Kim Y."/>
            <person name="Blasche S."/>
        </authorList>
    </citation>
    <scope>NUCLEOTIDE SEQUENCE [LARGE SCALE GENOMIC DNA]</scope>
    <source>
        <strain evidence="4 5">KR</strain>
    </source>
</reference>
<dbReference type="InterPro" id="IPR011583">
    <property type="entry name" value="Chitinase_II/V-like_cat"/>
</dbReference>
<dbReference type="GO" id="GO:0006032">
    <property type="term" value="P:chitin catabolic process"/>
    <property type="evidence" value="ECO:0007669"/>
    <property type="project" value="TreeGrafter"/>
</dbReference>
<evidence type="ECO:0000313" key="4">
    <source>
        <dbReference type="EMBL" id="KAG0653638.1"/>
    </source>
</evidence>
<feature type="transmembrane region" description="Helical" evidence="2">
    <location>
        <begin position="69"/>
        <end position="90"/>
    </location>
</feature>
<dbReference type="Gene3D" id="3.10.50.10">
    <property type="match status" value="1"/>
</dbReference>
<feature type="region of interest" description="Disordered" evidence="1">
    <location>
        <begin position="1"/>
        <end position="38"/>
    </location>
</feature>
<feature type="compositionally biased region" description="Low complexity" evidence="1">
    <location>
        <begin position="156"/>
        <end position="165"/>
    </location>
</feature>
<dbReference type="GO" id="GO:0008061">
    <property type="term" value="F:chitin binding"/>
    <property type="evidence" value="ECO:0007669"/>
    <property type="project" value="InterPro"/>
</dbReference>
<feature type="compositionally biased region" description="Gly residues" evidence="1">
    <location>
        <begin position="146"/>
        <end position="155"/>
    </location>
</feature>
<dbReference type="Gene3D" id="3.20.20.80">
    <property type="entry name" value="Glycosidases"/>
    <property type="match status" value="1"/>
</dbReference>
<dbReference type="InterPro" id="IPR029070">
    <property type="entry name" value="Chitinase_insertion_sf"/>
</dbReference>
<dbReference type="EMBL" id="PUHQ01000185">
    <property type="protein sequence ID" value="KAG0653638.1"/>
    <property type="molecule type" value="Genomic_DNA"/>
</dbReference>
<keyword evidence="2" id="KW-0812">Transmembrane</keyword>
<sequence>MPHHLRHHRYDDSDDPPPSSSGSEDGNESTDASDEEKAPIKVRVLGCLHHHHRRHRHHHKSQGGSDNRVWLALAGIVLLAAVAVAGYYFYNKQPTADTGGDVSGPEGALPGPTDSPEAGSSPSMGGSVDETPAVTEPSGATNPTGTGTGSAGVSGTGTAAATGTGLKKLDPPKAAPTGGGGGGGGGAHKVLGFWETWRGQSVAETDFSSYTHAVWFVAVPGTVAEKGKLDLGETKEGLAKEWVQAAKKANCKAMLSIGGWSGSSTFSSLVATEQSRKDFVTTISDTLDAYGFDGCDLDWEYPGAAGETQDFDVKNDLNNFLEFMWALRAKLGWDKVISADTSAKPWAGADGNPSNNLSGFAAVMDFITIMTYDSVMYSSKITGPNFAFEDTCAPATQKFNHAKAVKSWVDAKFPANKIMLGLAAYGYAWKVAELKEGGGVDGATSSIYQTVASTLPEGEGSLTYDKIKAQISSMKRTFDKCSSTPFLYSSSTQLFISYDDEESYKVKGGYAGKNGLMGCSIYAGMTQNKDSALAKVAKTVC</sequence>
<accession>A0A9P6VTT7</accession>
<feature type="region of interest" description="Disordered" evidence="1">
    <location>
        <begin position="99"/>
        <end position="184"/>
    </location>
</feature>
<dbReference type="Proteomes" id="UP000777482">
    <property type="component" value="Unassembled WGS sequence"/>
</dbReference>
<keyword evidence="5" id="KW-1185">Reference proteome</keyword>
<dbReference type="GO" id="GO:0005576">
    <property type="term" value="C:extracellular region"/>
    <property type="evidence" value="ECO:0007669"/>
    <property type="project" value="TreeGrafter"/>
</dbReference>
<keyword evidence="2" id="KW-1133">Transmembrane helix</keyword>
<proteinExistence type="predicted"/>
<feature type="domain" description="GH18" evidence="3">
    <location>
        <begin position="188"/>
        <end position="541"/>
    </location>
</feature>
<dbReference type="AlphaFoldDB" id="A0A9P6VTT7"/>
<organism evidence="4 5">
    <name type="scientific">Rhodotorula mucilaginosa</name>
    <name type="common">Yeast</name>
    <name type="synonym">Rhodotorula rubra</name>
    <dbReference type="NCBI Taxonomy" id="5537"/>
    <lineage>
        <taxon>Eukaryota</taxon>
        <taxon>Fungi</taxon>
        <taxon>Dikarya</taxon>
        <taxon>Basidiomycota</taxon>
        <taxon>Pucciniomycotina</taxon>
        <taxon>Microbotryomycetes</taxon>
        <taxon>Sporidiobolales</taxon>
        <taxon>Sporidiobolaceae</taxon>
        <taxon>Rhodotorula</taxon>
    </lineage>
</organism>
<dbReference type="Pfam" id="PF00704">
    <property type="entry name" value="Glyco_hydro_18"/>
    <property type="match status" value="1"/>
</dbReference>
<keyword evidence="2" id="KW-0472">Membrane</keyword>
<dbReference type="InterPro" id="IPR001223">
    <property type="entry name" value="Glyco_hydro18_cat"/>
</dbReference>
<evidence type="ECO:0000256" key="1">
    <source>
        <dbReference type="SAM" id="MobiDB-lite"/>
    </source>
</evidence>
<comment type="caution">
    <text evidence="4">The sequence shown here is derived from an EMBL/GenBank/DDBJ whole genome shotgun (WGS) entry which is preliminary data.</text>
</comment>